<sequence length="174" mass="18103">MEKNLATGSFLTLRQMTVAGLLGAVAIALSMTPLGYIPIPWLANVNATTMHIPVIIATIVSGPVVGSIVGLIFGVSSFLRANNPFFMNPIIAILPRVLIGITTYYAYKWTKSSVISAVVGTLTNTIGVLSLILAFGYLPLNVVLGIAGVNGTTEAIVSALIVGAVVKALKKVAH</sequence>
<feature type="transmembrane region" description="Helical" evidence="1">
    <location>
        <begin position="114"/>
        <end position="138"/>
    </location>
</feature>
<protein>
    <submittedName>
        <fullName evidence="2">Putative membrane protein</fullName>
    </submittedName>
</protein>
<feature type="transmembrane region" description="Helical" evidence="1">
    <location>
        <begin position="144"/>
        <end position="166"/>
    </location>
</feature>
<feature type="transmembrane region" description="Helical" evidence="1">
    <location>
        <begin position="54"/>
        <end position="79"/>
    </location>
</feature>
<gene>
    <name evidence="2" type="ORF">HNQ80_005185</name>
</gene>
<dbReference type="RefSeq" id="WP_184314005.1">
    <property type="nucleotide sequence ID" value="NZ_JACHEN010000062.1"/>
</dbReference>
<feature type="transmembrane region" description="Helical" evidence="1">
    <location>
        <begin position="20"/>
        <end position="42"/>
    </location>
</feature>
<keyword evidence="1" id="KW-0472">Membrane</keyword>
<evidence type="ECO:0000313" key="2">
    <source>
        <dbReference type="EMBL" id="MBB6219007.1"/>
    </source>
</evidence>
<organism evidence="2 3">
    <name type="scientific">Anaerosolibacter carboniphilus</name>
    <dbReference type="NCBI Taxonomy" id="1417629"/>
    <lineage>
        <taxon>Bacteria</taxon>
        <taxon>Bacillati</taxon>
        <taxon>Bacillota</taxon>
        <taxon>Clostridia</taxon>
        <taxon>Peptostreptococcales</taxon>
        <taxon>Thermotaleaceae</taxon>
        <taxon>Anaerosolibacter</taxon>
    </lineage>
</organism>
<dbReference type="AlphaFoldDB" id="A0A841L067"/>
<dbReference type="InterPro" id="IPR024529">
    <property type="entry name" value="ECF_trnsprt_substrate-spec"/>
</dbReference>
<dbReference type="Pfam" id="PF12822">
    <property type="entry name" value="ECF_trnsprt"/>
    <property type="match status" value="1"/>
</dbReference>
<evidence type="ECO:0000313" key="3">
    <source>
        <dbReference type="Proteomes" id="UP000579281"/>
    </source>
</evidence>
<keyword evidence="1" id="KW-0812">Transmembrane</keyword>
<keyword evidence="1" id="KW-1133">Transmembrane helix</keyword>
<dbReference type="EMBL" id="JACHEN010000062">
    <property type="protein sequence ID" value="MBB6219007.1"/>
    <property type="molecule type" value="Genomic_DNA"/>
</dbReference>
<feature type="transmembrane region" description="Helical" evidence="1">
    <location>
        <begin position="85"/>
        <end position="107"/>
    </location>
</feature>
<dbReference type="GO" id="GO:0022857">
    <property type="term" value="F:transmembrane transporter activity"/>
    <property type="evidence" value="ECO:0007669"/>
    <property type="project" value="InterPro"/>
</dbReference>
<name>A0A841L067_9FIRM</name>
<keyword evidence="3" id="KW-1185">Reference proteome</keyword>
<evidence type="ECO:0000256" key="1">
    <source>
        <dbReference type="SAM" id="Phobius"/>
    </source>
</evidence>
<dbReference type="Proteomes" id="UP000579281">
    <property type="component" value="Unassembled WGS sequence"/>
</dbReference>
<comment type="caution">
    <text evidence="2">The sequence shown here is derived from an EMBL/GenBank/DDBJ whole genome shotgun (WGS) entry which is preliminary data.</text>
</comment>
<reference evidence="2 3" key="1">
    <citation type="submission" date="2020-08" db="EMBL/GenBank/DDBJ databases">
        <title>Genomic Encyclopedia of Type Strains, Phase IV (KMG-IV): sequencing the most valuable type-strain genomes for metagenomic binning, comparative biology and taxonomic classification.</title>
        <authorList>
            <person name="Goeker M."/>
        </authorList>
    </citation>
    <scope>NUCLEOTIDE SEQUENCE [LARGE SCALE GENOMIC DNA]</scope>
    <source>
        <strain evidence="2 3">DSM 103526</strain>
    </source>
</reference>
<proteinExistence type="predicted"/>
<accession>A0A841L067</accession>
<dbReference type="Gene3D" id="1.10.1760.20">
    <property type="match status" value="1"/>
</dbReference>